<proteinExistence type="predicted"/>
<evidence type="ECO:0000313" key="1">
    <source>
        <dbReference type="EMBL" id="CAI9929646.1"/>
    </source>
</evidence>
<keyword evidence="3" id="KW-1185">Reference proteome</keyword>
<dbReference type="EMBL" id="CAXDID020000029">
    <property type="protein sequence ID" value="CAL5992806.1"/>
    <property type="molecule type" value="Genomic_DNA"/>
</dbReference>
<comment type="caution">
    <text evidence="1">The sequence shown here is derived from an EMBL/GenBank/DDBJ whole genome shotgun (WGS) entry which is preliminary data.</text>
</comment>
<gene>
    <name evidence="2" type="ORF">HINF_LOCUS12760</name>
    <name evidence="1" type="ORF">HINF_LOCUS17291</name>
</gene>
<protein>
    <submittedName>
        <fullName evidence="1">Uncharacterized protein</fullName>
    </submittedName>
</protein>
<name>A0AA86P2Y0_9EUKA</name>
<dbReference type="AlphaFoldDB" id="A0AA86P2Y0"/>
<dbReference type="Proteomes" id="UP001642409">
    <property type="component" value="Unassembled WGS sequence"/>
</dbReference>
<evidence type="ECO:0000313" key="2">
    <source>
        <dbReference type="EMBL" id="CAL5992806.1"/>
    </source>
</evidence>
<reference evidence="1" key="1">
    <citation type="submission" date="2023-06" db="EMBL/GenBank/DDBJ databases">
        <authorList>
            <person name="Kurt Z."/>
        </authorList>
    </citation>
    <scope>NUCLEOTIDE SEQUENCE</scope>
</reference>
<sequence>MELQKAQQYLSQNHGNISQAIQQLQHEIESNTQEYLSTVQHQVDTAQLITDLLLQAEQLIPELNKLLGDLQRSTSSVIPESQQLLFEQIGFAFNNVTKTNLLYQQLVSVPFKVHKLQQQISETNDLVKIQKELIEIEQTISTIQFDTSNYLQQSHVNKVQLPNQLTQDTEQILMEFQKYFKQFNSFHQILHQHIVCDAPLQLLNQAARGEDYLIKNYQSILLEQENLQPGSLKQLFSEIAGNLCENIHKQFDFDHQKPDFRSLLEQFDIYFQSIQQQIAPVFDIPASAAMINQYKVSKIKNILVSDFIDFRRLFVGAGQRFVKKAIENTIQYTIQQDKFSPQFIQSVLEFSQNYSDLMSKSGLGIDQLQAIHLTNQLQLQSDITLGGIRPYSYVALDQLSQEALGQILGSVSEKLFKAQLKNFWDRTSDQDRQLILKQSNMTNDNFFQSCCGLQNTSSELMSKYKEHMCALFHNISVKLYSGYKYLIEETQKNQTSLASDLFQVVDIQFGILQEPGEISLQIGTILTEELFKALQKFCGSVLNDLKLVQPLSVYKLLGQEFSSYFEDKPFPKWFDKFKPLLVKQNPDFRLIKDKDTADLSKIAGQNMSYIGVKAPQYDLRDVKHQDIFMIMSNDAALLIQGLNNFLKQREQFIKVDSIEHQMTVQLLNKVMITALAKQAFRSLMLYKDNFKNLYDPIQHVPDFYEQLKQFLVESAQKDIQKIHILGKPKYKTEFCNILYQVEFLSFLLKGKEYKVGESLEEQLNATKQFHYLTQLEKDVQDIGQICTKIGMRDTEIQKRVESIEPFWNQNLKSMKQLSNIMTLAFYAKYKNIKEQDILMSIPWAAPIQDFWALRDLDPLDRIFKEPE</sequence>
<reference evidence="2 3" key="2">
    <citation type="submission" date="2024-07" db="EMBL/GenBank/DDBJ databases">
        <authorList>
            <person name="Akdeniz Z."/>
        </authorList>
    </citation>
    <scope>NUCLEOTIDE SEQUENCE [LARGE SCALE GENOMIC DNA]</scope>
</reference>
<dbReference type="EMBL" id="CATOUU010000440">
    <property type="protein sequence ID" value="CAI9929646.1"/>
    <property type="molecule type" value="Genomic_DNA"/>
</dbReference>
<organism evidence="1">
    <name type="scientific">Hexamita inflata</name>
    <dbReference type="NCBI Taxonomy" id="28002"/>
    <lineage>
        <taxon>Eukaryota</taxon>
        <taxon>Metamonada</taxon>
        <taxon>Diplomonadida</taxon>
        <taxon>Hexamitidae</taxon>
        <taxon>Hexamitinae</taxon>
        <taxon>Hexamita</taxon>
    </lineage>
</organism>
<evidence type="ECO:0000313" key="3">
    <source>
        <dbReference type="Proteomes" id="UP001642409"/>
    </source>
</evidence>
<accession>A0AA86P2Y0</accession>